<reference evidence="1" key="1">
    <citation type="submission" date="2021-04" db="EMBL/GenBank/DDBJ databases">
        <authorList>
            <person name="Chebbi M.A.C M."/>
        </authorList>
    </citation>
    <scope>NUCLEOTIDE SEQUENCE</scope>
</reference>
<accession>A0A8J2HMR6</accession>
<evidence type="ECO:0000313" key="1">
    <source>
        <dbReference type="EMBL" id="CAG5099507.1"/>
    </source>
</evidence>
<dbReference type="AlphaFoldDB" id="A0A8J2HMR6"/>
<protein>
    <submittedName>
        <fullName evidence="1">Similar to RASGRF2: Ras-specific guanine nucleotide-releasing factor 2 (Homo sapiens)</fullName>
    </submittedName>
</protein>
<dbReference type="Gene3D" id="2.30.29.30">
    <property type="entry name" value="Pleckstrin-homology domain (PH domain)/Phosphotyrosine-binding domain (PTB)"/>
    <property type="match status" value="1"/>
</dbReference>
<dbReference type="Proteomes" id="UP000786811">
    <property type="component" value="Unassembled WGS sequence"/>
</dbReference>
<keyword evidence="2" id="KW-1185">Reference proteome</keyword>
<gene>
    <name evidence="1" type="ORF">HICCMSTLAB_LOCUS9093</name>
</gene>
<dbReference type="InterPro" id="IPR011993">
    <property type="entry name" value="PH-like_dom_sf"/>
</dbReference>
<name>A0A8J2HMR6_COTCN</name>
<proteinExistence type="predicted"/>
<feature type="non-terminal residue" evidence="1">
    <location>
        <position position="134"/>
    </location>
</feature>
<dbReference type="EMBL" id="CAJNRD030001122">
    <property type="protein sequence ID" value="CAG5099507.1"/>
    <property type="molecule type" value="Genomic_DNA"/>
</dbReference>
<evidence type="ECO:0000313" key="2">
    <source>
        <dbReference type="Proteomes" id="UP000786811"/>
    </source>
</evidence>
<dbReference type="OrthoDB" id="10254377at2759"/>
<sequence length="134" mass="14375">VSETENLRKNLAIERMIAEGCDILLDVNQVFVRQGTLVQILDKSRGNSGSTGGLLWSKTSAITFGRKKSSNHNGALRQCFLFSNHLILTIRQQSDGDDLGRLTIVPGIGKIPLSDAILIEDPSEQAASSAAAAI</sequence>
<organism evidence="1 2">
    <name type="scientific">Cotesia congregata</name>
    <name type="common">Parasitoid wasp</name>
    <name type="synonym">Apanteles congregatus</name>
    <dbReference type="NCBI Taxonomy" id="51543"/>
    <lineage>
        <taxon>Eukaryota</taxon>
        <taxon>Metazoa</taxon>
        <taxon>Ecdysozoa</taxon>
        <taxon>Arthropoda</taxon>
        <taxon>Hexapoda</taxon>
        <taxon>Insecta</taxon>
        <taxon>Pterygota</taxon>
        <taxon>Neoptera</taxon>
        <taxon>Endopterygota</taxon>
        <taxon>Hymenoptera</taxon>
        <taxon>Apocrita</taxon>
        <taxon>Ichneumonoidea</taxon>
        <taxon>Braconidae</taxon>
        <taxon>Microgastrinae</taxon>
        <taxon>Cotesia</taxon>
    </lineage>
</organism>
<feature type="non-terminal residue" evidence="1">
    <location>
        <position position="1"/>
    </location>
</feature>
<comment type="caution">
    <text evidence="1">The sequence shown here is derived from an EMBL/GenBank/DDBJ whole genome shotgun (WGS) entry which is preliminary data.</text>
</comment>